<accession>A0A1I6MYX3</accession>
<dbReference type="PANTHER" id="PTHR15629:SF2">
    <property type="entry name" value="SH3 DOMAIN-CONTAINING YSC84-LIKE PROTEIN 1"/>
    <property type="match status" value="1"/>
</dbReference>
<dbReference type="PANTHER" id="PTHR15629">
    <property type="entry name" value="SH3YL1 PROTEIN"/>
    <property type="match status" value="1"/>
</dbReference>
<dbReference type="GO" id="GO:0035091">
    <property type="term" value="F:phosphatidylinositol binding"/>
    <property type="evidence" value="ECO:0007669"/>
    <property type="project" value="TreeGrafter"/>
</dbReference>
<feature type="signal peptide" evidence="1">
    <location>
        <begin position="1"/>
        <end position="22"/>
    </location>
</feature>
<reference evidence="3 4" key="1">
    <citation type="submission" date="2016-10" db="EMBL/GenBank/DDBJ databases">
        <authorList>
            <person name="de Groot N.N."/>
        </authorList>
    </citation>
    <scope>NUCLEOTIDE SEQUENCE [LARGE SCALE GENOMIC DNA]</scope>
    <source>
        <strain evidence="3 4">DSM 21001</strain>
    </source>
</reference>
<dbReference type="EMBL" id="FOZL01000002">
    <property type="protein sequence ID" value="SFS20900.1"/>
    <property type="molecule type" value="Genomic_DNA"/>
</dbReference>
<dbReference type="Pfam" id="PF04366">
    <property type="entry name" value="Ysc84"/>
    <property type="match status" value="1"/>
</dbReference>
<evidence type="ECO:0000313" key="4">
    <source>
        <dbReference type="Proteomes" id="UP000199024"/>
    </source>
</evidence>
<evidence type="ECO:0000313" key="3">
    <source>
        <dbReference type="EMBL" id="SFS20900.1"/>
    </source>
</evidence>
<proteinExistence type="predicted"/>
<keyword evidence="1" id="KW-0732">Signal</keyword>
<dbReference type="Proteomes" id="UP000199024">
    <property type="component" value="Unassembled WGS sequence"/>
</dbReference>
<dbReference type="CDD" id="cd11524">
    <property type="entry name" value="SYLF"/>
    <property type="match status" value="1"/>
</dbReference>
<feature type="domain" description="Ysc84 actin-binding" evidence="2">
    <location>
        <begin position="101"/>
        <end position="222"/>
    </location>
</feature>
<feature type="chain" id="PRO_5011607623" evidence="1">
    <location>
        <begin position="23"/>
        <end position="233"/>
    </location>
</feature>
<sequence length="233" mass="24509">MRNLIASALVAVSILAAPAAQAQAPEKLVHRIEAAHSILHELMDTPDKGIPLDIAASAQCVIVVPAFKKGAFIFGGEYGQGVATCRTPRGWSAPVFVQMAGASFGFQIGGQSTDLVLIGRSHKAAQHLLHEKVKLGGDASVAAGPVGRSAQASTTELANAEFLTYSRNKGLFAGIDLQGDEVNQNVKDTAALYGDDVPYQKVLSGAVPTPRVAAHFIRTVNELFRKGRAQKAN</sequence>
<gene>
    <name evidence="3" type="ORF">SAMN05421771_3939</name>
</gene>
<dbReference type="AlphaFoldDB" id="A0A1I6MYX3"/>
<name>A0A1I6MYX3_9BACT</name>
<evidence type="ECO:0000259" key="2">
    <source>
        <dbReference type="Pfam" id="PF04366"/>
    </source>
</evidence>
<protein>
    <submittedName>
        <fullName evidence="3">Lipid-binding SYLF domain-containing protein</fullName>
    </submittedName>
</protein>
<dbReference type="InterPro" id="IPR051702">
    <property type="entry name" value="SH3_domain_YSC84-like"/>
</dbReference>
<dbReference type="RefSeq" id="WP_089842954.1">
    <property type="nucleotide sequence ID" value="NZ_FOZL01000002.1"/>
</dbReference>
<evidence type="ECO:0000256" key="1">
    <source>
        <dbReference type="SAM" id="SignalP"/>
    </source>
</evidence>
<keyword evidence="4" id="KW-1185">Reference proteome</keyword>
<dbReference type="OrthoDB" id="9782434at2"/>
<dbReference type="InterPro" id="IPR007461">
    <property type="entry name" value="Ysc84_actin-binding"/>
</dbReference>
<dbReference type="STRING" id="474950.SAMN05421771_3939"/>
<organism evidence="3 4">
    <name type="scientific">Granulicella pectinivorans</name>
    <dbReference type="NCBI Taxonomy" id="474950"/>
    <lineage>
        <taxon>Bacteria</taxon>
        <taxon>Pseudomonadati</taxon>
        <taxon>Acidobacteriota</taxon>
        <taxon>Terriglobia</taxon>
        <taxon>Terriglobales</taxon>
        <taxon>Acidobacteriaceae</taxon>
        <taxon>Granulicella</taxon>
    </lineage>
</organism>